<sequence length="76" mass="8075">MRNRSCSSILGVFFLTIAVSAATVPESPVADAAMRSDIETMRNLLYQGADVNAAQGDGMTALHWAAVNGQPEMSEM</sequence>
<name>A0A383CH59_9ZZZZ</name>
<accession>A0A383CH59</accession>
<dbReference type="InterPro" id="IPR002110">
    <property type="entry name" value="Ankyrin_rpt"/>
</dbReference>
<dbReference type="PROSITE" id="PS50297">
    <property type="entry name" value="ANK_REP_REGION"/>
    <property type="match status" value="1"/>
</dbReference>
<feature type="non-terminal residue" evidence="1">
    <location>
        <position position="76"/>
    </location>
</feature>
<dbReference type="PROSITE" id="PS50088">
    <property type="entry name" value="ANK_REPEAT"/>
    <property type="match status" value="1"/>
</dbReference>
<evidence type="ECO:0000313" key="1">
    <source>
        <dbReference type="EMBL" id="SVE31400.1"/>
    </source>
</evidence>
<dbReference type="SUPFAM" id="SSF48403">
    <property type="entry name" value="Ankyrin repeat"/>
    <property type="match status" value="1"/>
</dbReference>
<reference evidence="1" key="1">
    <citation type="submission" date="2018-05" db="EMBL/GenBank/DDBJ databases">
        <authorList>
            <person name="Lanie J.A."/>
            <person name="Ng W.-L."/>
            <person name="Kazmierczak K.M."/>
            <person name="Andrzejewski T.M."/>
            <person name="Davidsen T.M."/>
            <person name="Wayne K.J."/>
            <person name="Tettelin H."/>
            <person name="Glass J.I."/>
            <person name="Rusch D."/>
            <person name="Podicherti R."/>
            <person name="Tsui H.-C.T."/>
            <person name="Winkler M.E."/>
        </authorList>
    </citation>
    <scope>NUCLEOTIDE SEQUENCE</scope>
</reference>
<dbReference type="EMBL" id="UINC01208719">
    <property type="protein sequence ID" value="SVE31400.1"/>
    <property type="molecule type" value="Genomic_DNA"/>
</dbReference>
<dbReference type="Gene3D" id="1.25.40.20">
    <property type="entry name" value="Ankyrin repeat-containing domain"/>
    <property type="match status" value="1"/>
</dbReference>
<gene>
    <name evidence="1" type="ORF">METZ01_LOCUS484254</name>
</gene>
<dbReference type="AlphaFoldDB" id="A0A383CH59"/>
<protein>
    <submittedName>
        <fullName evidence="1">Uncharacterized protein</fullName>
    </submittedName>
</protein>
<dbReference type="InterPro" id="IPR036770">
    <property type="entry name" value="Ankyrin_rpt-contain_sf"/>
</dbReference>
<proteinExistence type="predicted"/>
<dbReference type="Pfam" id="PF13637">
    <property type="entry name" value="Ank_4"/>
    <property type="match status" value="1"/>
</dbReference>
<organism evidence="1">
    <name type="scientific">marine metagenome</name>
    <dbReference type="NCBI Taxonomy" id="408172"/>
    <lineage>
        <taxon>unclassified sequences</taxon>
        <taxon>metagenomes</taxon>
        <taxon>ecological metagenomes</taxon>
    </lineage>
</organism>